<dbReference type="GO" id="GO:0005758">
    <property type="term" value="C:mitochondrial intermembrane space"/>
    <property type="evidence" value="ECO:0007669"/>
    <property type="project" value="TreeGrafter"/>
</dbReference>
<organism evidence="12 13">
    <name type="scientific">Dispira parvispora</name>
    <dbReference type="NCBI Taxonomy" id="1520584"/>
    <lineage>
        <taxon>Eukaryota</taxon>
        <taxon>Fungi</taxon>
        <taxon>Fungi incertae sedis</taxon>
        <taxon>Zoopagomycota</taxon>
        <taxon>Kickxellomycotina</taxon>
        <taxon>Dimargaritomycetes</taxon>
        <taxon>Dimargaritales</taxon>
        <taxon>Dimargaritaceae</taxon>
        <taxon>Dispira</taxon>
    </lineage>
</organism>
<reference evidence="12" key="1">
    <citation type="submission" date="2022-07" db="EMBL/GenBank/DDBJ databases">
        <title>Phylogenomic reconstructions and comparative analyses of Kickxellomycotina fungi.</title>
        <authorList>
            <person name="Reynolds N.K."/>
            <person name="Stajich J.E."/>
            <person name="Barry K."/>
            <person name="Grigoriev I.V."/>
            <person name="Crous P."/>
            <person name="Smith M.E."/>
        </authorList>
    </citation>
    <scope>NUCLEOTIDE SEQUENCE</scope>
    <source>
        <strain evidence="12">RSA 1196</strain>
    </source>
</reference>
<dbReference type="PANTHER" id="PTHR21622">
    <property type="entry name" value="COILED-COIL-HELIX-COILED-COIL-HELIX DOMAIN CONTAINING 4"/>
    <property type="match status" value="1"/>
</dbReference>
<dbReference type="Proteomes" id="UP001150925">
    <property type="component" value="Unassembled WGS sequence"/>
</dbReference>
<dbReference type="InterPro" id="IPR039289">
    <property type="entry name" value="CHCHD4"/>
</dbReference>
<feature type="compositionally biased region" description="Low complexity" evidence="11">
    <location>
        <begin position="134"/>
        <end position="144"/>
    </location>
</feature>
<dbReference type="GO" id="GO:0045041">
    <property type="term" value="P:protein import into mitochondrial intermembrane space"/>
    <property type="evidence" value="ECO:0007669"/>
    <property type="project" value="InterPro"/>
</dbReference>
<keyword evidence="9" id="KW-0676">Redox-active center</keyword>
<keyword evidence="5" id="KW-0560">Oxidoreductase</keyword>
<evidence type="ECO:0000313" key="13">
    <source>
        <dbReference type="Proteomes" id="UP001150925"/>
    </source>
</evidence>
<evidence type="ECO:0000313" key="12">
    <source>
        <dbReference type="EMBL" id="KAJ1965210.1"/>
    </source>
</evidence>
<evidence type="ECO:0000256" key="6">
    <source>
        <dbReference type="ARBA" id="ARBA00023010"/>
    </source>
</evidence>
<evidence type="ECO:0000256" key="10">
    <source>
        <dbReference type="ARBA" id="ARBA00033150"/>
    </source>
</evidence>
<evidence type="ECO:0000256" key="9">
    <source>
        <dbReference type="ARBA" id="ARBA00023284"/>
    </source>
</evidence>
<keyword evidence="6" id="KW-0811">Translocation</keyword>
<accession>A0A9W8AVH8</accession>
<dbReference type="GO" id="GO:0005743">
    <property type="term" value="C:mitochondrial inner membrane"/>
    <property type="evidence" value="ECO:0007669"/>
    <property type="project" value="UniProtKB-SubCell"/>
</dbReference>
<keyword evidence="8" id="KW-1015">Disulfide bond</keyword>
<evidence type="ECO:0000256" key="11">
    <source>
        <dbReference type="SAM" id="MobiDB-lite"/>
    </source>
</evidence>
<name>A0A9W8AVH8_9FUNG</name>
<evidence type="ECO:0000256" key="5">
    <source>
        <dbReference type="ARBA" id="ARBA00023002"/>
    </source>
</evidence>
<dbReference type="AlphaFoldDB" id="A0A9W8AVH8"/>
<sequence>MSTSRTENDKDIVIFLPPVDPNKPDRPVDPVTGEINWDCPCMQGYVHGPCGEAFRTAYSCYIEASSEAGVMDQCAEKFVSMQGCFEKFPEFYADDKTEDDDNEGGNGDGNNSIDTPSDQSSTSEGHSADENTQSQSSMLSESSS</sequence>
<feature type="region of interest" description="Disordered" evidence="11">
    <location>
        <begin position="94"/>
        <end position="144"/>
    </location>
</feature>
<dbReference type="PANTHER" id="PTHR21622:SF0">
    <property type="entry name" value="COILED-COIL-HELIX-COILED-COIL-HELIX DOMAIN CONTAINING 4"/>
    <property type="match status" value="1"/>
</dbReference>
<gene>
    <name evidence="12" type="primary">MIA40_2</name>
    <name evidence="12" type="ORF">IWQ62_002725</name>
</gene>
<evidence type="ECO:0000256" key="2">
    <source>
        <dbReference type="ARBA" id="ARBA00013714"/>
    </source>
</evidence>
<protein>
    <recommendedName>
        <fullName evidence="2">Mitochondrial intermembrane space import and assembly protein 40</fullName>
    </recommendedName>
    <alternativeName>
        <fullName evidence="10">Mitochondrial import inner membrane translocase TIM40</fullName>
    </alternativeName>
</protein>
<evidence type="ECO:0000256" key="8">
    <source>
        <dbReference type="ARBA" id="ARBA00023157"/>
    </source>
</evidence>
<keyword evidence="3" id="KW-0813">Transport</keyword>
<evidence type="ECO:0000256" key="3">
    <source>
        <dbReference type="ARBA" id="ARBA00022448"/>
    </source>
</evidence>
<dbReference type="OrthoDB" id="7481291at2759"/>
<dbReference type="GO" id="GO:0015035">
    <property type="term" value="F:protein-disulfide reductase activity"/>
    <property type="evidence" value="ECO:0007669"/>
    <property type="project" value="InterPro"/>
</dbReference>
<comment type="caution">
    <text evidence="12">The sequence shown here is derived from an EMBL/GenBank/DDBJ whole genome shotgun (WGS) entry which is preliminary data.</text>
</comment>
<evidence type="ECO:0000256" key="1">
    <source>
        <dbReference type="ARBA" id="ARBA00004164"/>
    </source>
</evidence>
<evidence type="ECO:0000256" key="7">
    <source>
        <dbReference type="ARBA" id="ARBA00023128"/>
    </source>
</evidence>
<proteinExistence type="predicted"/>
<feature type="region of interest" description="Disordered" evidence="11">
    <location>
        <begin position="1"/>
        <end position="25"/>
    </location>
</feature>
<comment type="subcellular location">
    <subcellularLocation>
        <location evidence="1">Mitochondrion inner membrane</location>
        <topology evidence="1">Single-pass type II membrane protein</topology>
        <orientation evidence="1">Intermembrane side</orientation>
    </subcellularLocation>
</comment>
<keyword evidence="13" id="KW-1185">Reference proteome</keyword>
<dbReference type="Gene3D" id="1.10.287.2900">
    <property type="match status" value="1"/>
</dbReference>
<keyword evidence="7" id="KW-0496">Mitochondrion</keyword>
<evidence type="ECO:0000256" key="4">
    <source>
        <dbReference type="ARBA" id="ARBA00022927"/>
    </source>
</evidence>
<keyword evidence="4" id="KW-0653">Protein transport</keyword>
<feature type="compositionally biased region" description="Polar residues" evidence="11">
    <location>
        <begin position="112"/>
        <end position="133"/>
    </location>
</feature>
<dbReference type="EMBL" id="JANBPY010000619">
    <property type="protein sequence ID" value="KAJ1965210.1"/>
    <property type="molecule type" value="Genomic_DNA"/>
</dbReference>
<feature type="compositionally biased region" description="Basic and acidic residues" evidence="11">
    <location>
        <begin position="1"/>
        <end position="12"/>
    </location>
</feature>